<protein>
    <submittedName>
        <fullName evidence="2">8919_t:CDS:1</fullName>
    </submittedName>
</protein>
<proteinExistence type="predicted"/>
<evidence type="ECO:0000313" key="2">
    <source>
        <dbReference type="EMBL" id="CAG8579413.1"/>
    </source>
</evidence>
<reference evidence="2" key="1">
    <citation type="submission" date="2021-06" db="EMBL/GenBank/DDBJ databases">
        <authorList>
            <person name="Kallberg Y."/>
            <person name="Tangrot J."/>
            <person name="Rosling A."/>
        </authorList>
    </citation>
    <scope>NUCLEOTIDE SEQUENCE</scope>
    <source>
        <strain evidence="2">IA702</strain>
    </source>
</reference>
<dbReference type="AlphaFoldDB" id="A0A9N9BWC3"/>
<keyword evidence="3" id="KW-1185">Reference proteome</keyword>
<feature type="compositionally biased region" description="Basic and acidic residues" evidence="1">
    <location>
        <begin position="847"/>
        <end position="860"/>
    </location>
</feature>
<feature type="region of interest" description="Disordered" evidence="1">
    <location>
        <begin position="1106"/>
        <end position="1160"/>
    </location>
</feature>
<feature type="region of interest" description="Disordered" evidence="1">
    <location>
        <begin position="803"/>
        <end position="909"/>
    </location>
</feature>
<accession>A0A9N9BWC3</accession>
<feature type="compositionally biased region" description="Basic and acidic residues" evidence="1">
    <location>
        <begin position="1137"/>
        <end position="1158"/>
    </location>
</feature>
<dbReference type="EMBL" id="CAJVPJ010001173">
    <property type="protein sequence ID" value="CAG8579413.1"/>
    <property type="molecule type" value="Genomic_DNA"/>
</dbReference>
<feature type="region of interest" description="Disordered" evidence="1">
    <location>
        <begin position="621"/>
        <end position="646"/>
    </location>
</feature>
<dbReference type="OrthoDB" id="10324080at2759"/>
<evidence type="ECO:0000313" key="3">
    <source>
        <dbReference type="Proteomes" id="UP000789572"/>
    </source>
</evidence>
<sequence>MSAQDKNSTVDLANNLSTASLLSYKSSAPLTTRHNNGSKSDAQQQTVEWTDEERLLWLFYKLNVVYLNLNQLPLIFKSVYHYDIPWLDNDKKLLYSKFPHKLRKLLQCRSFPHYTDLYDRSYPSDCWRASPSFVKPLDIHSHVLTSKVFGRDVTSPTIKVMETRLRTLLPDRSRISIELLRELYESLYPPLTPDIISSYLVYPLAETLNDITPAYRTLLQHIKSPGLEMGTYYLTIKSKEECKHGEHADYMRIVRRQMGELNPEHVRNDEKIGWSVAKDNLIDRRRASTEQLEQNEETGWKTGRDVSISREILSIERLERDGSKNEESCLAKLKEEILTLFQNTFYYRPSALEEAYVATYDRQPPISSKSKTVTVADLLSTEYPSEFAIVHLKSNISFICRRSKQPFKGSEFRYKIASDRIAISERRYSESRTDHKSEYIHPLEVAFARVYCVAAPSTELTTDDLEELYYDLYQRSVGWHKFQYTSFEDFLADSNGFDVRGRLIKVKQCRLSELLKHKQISPFHLRTERRYDMRNENRVRPRTEGRGTSKFGHENTVRNEIRDHQMLEGRTMHKNDSRTRARLTHPRFDTRFQSRNYTKHSTRPESQVDVRHSMYGDTRFYAKPDPNYNKGSRYGYKRGRSPEEGNVASERYMRRRRSISPFKHSMTSSSPSKEDLELNYTSLTNELLNSPPVGVSVTTGMSNNDAFRSSSPQWTGRTLFVRTSKSNGKRRMIYPKRSGEIHRDAQRNVKGHLRGLRHYNRRTDSIQDTQHDGHDMSHIDTSLSPDQLSHLSRSALWTMETSDPALGQKSPSYSSIQRDPQDTDSHMSTRGVFIKPLISNRKYKSIRRIDNSNERRDRERRNRNRSRRREDIDVYERRCPPFSPEARSDDGDHSGDSSSSGNSGLGIRIASSPLPEVSKEIETTGRYHGVLSSPAYSPDFRENPTSEPVVNVLTSPTYSPQLQEKSYMEFGLRVPTSPEYSSELQGAVISGLMVVAYSSTNSSAHQEDACNTSISQEKLHEDSDMHLAESLSYSQEKSYMNLSGCHSPSSQEEKLDKKSLFCSQSSPLHSHDYEGKSHDDLEHYDASSSSCAPILEDASTNILTKGKQPEISGSLSPSTITSTVTPSTPEGYEELNDELREPNRRESNKESSEKKVNEEVSGEVFGEVKEELNTGLSGESTVVASIEERNEECQSNGALGNIQVLLKETDLNSLNPSYGFAIMPVMRTSEVFKELSPLQAAMIEAIFIVNKEMNCQMLDNES</sequence>
<gene>
    <name evidence="2" type="ORF">POCULU_LOCUS6411</name>
</gene>
<feature type="compositionally biased region" description="Polar residues" evidence="1">
    <location>
        <begin position="809"/>
        <end position="818"/>
    </location>
</feature>
<feature type="compositionally biased region" description="Basic and acidic residues" evidence="1">
    <location>
        <begin position="886"/>
        <end position="895"/>
    </location>
</feature>
<evidence type="ECO:0000256" key="1">
    <source>
        <dbReference type="SAM" id="MobiDB-lite"/>
    </source>
</evidence>
<dbReference type="Proteomes" id="UP000789572">
    <property type="component" value="Unassembled WGS sequence"/>
</dbReference>
<comment type="caution">
    <text evidence="2">The sequence shown here is derived from an EMBL/GenBank/DDBJ whole genome shotgun (WGS) entry which is preliminary data.</text>
</comment>
<feature type="compositionally biased region" description="Basic and acidic residues" evidence="1">
    <location>
        <begin position="868"/>
        <end position="879"/>
    </location>
</feature>
<name>A0A9N9BWC3_9GLOM</name>
<organism evidence="2 3">
    <name type="scientific">Paraglomus occultum</name>
    <dbReference type="NCBI Taxonomy" id="144539"/>
    <lineage>
        <taxon>Eukaryota</taxon>
        <taxon>Fungi</taxon>
        <taxon>Fungi incertae sedis</taxon>
        <taxon>Mucoromycota</taxon>
        <taxon>Glomeromycotina</taxon>
        <taxon>Glomeromycetes</taxon>
        <taxon>Paraglomerales</taxon>
        <taxon>Paraglomeraceae</taxon>
        <taxon>Paraglomus</taxon>
    </lineage>
</organism>
<feature type="compositionally biased region" description="Low complexity" evidence="1">
    <location>
        <begin position="1114"/>
        <end position="1129"/>
    </location>
</feature>
<feature type="region of interest" description="Disordered" evidence="1">
    <location>
        <begin position="762"/>
        <end position="785"/>
    </location>
</feature>
<feature type="compositionally biased region" description="Basic and acidic residues" evidence="1">
    <location>
        <begin position="762"/>
        <end position="778"/>
    </location>
</feature>